<dbReference type="GO" id="GO:0006412">
    <property type="term" value="P:translation"/>
    <property type="evidence" value="ECO:0007669"/>
    <property type="project" value="UniProtKB-UniRule"/>
</dbReference>
<gene>
    <name evidence="6" type="primary">rplU</name>
    <name evidence="8" type="ORF">A2Y98_02845</name>
</gene>
<protein>
    <recommendedName>
        <fullName evidence="6">Large ribosomal subunit protein bL21</fullName>
    </recommendedName>
</protein>
<dbReference type="GO" id="GO:0019843">
    <property type="term" value="F:rRNA binding"/>
    <property type="evidence" value="ECO:0007669"/>
    <property type="project" value="UniProtKB-UniRule"/>
</dbReference>
<evidence type="ECO:0000256" key="3">
    <source>
        <dbReference type="ARBA" id="ARBA00022884"/>
    </source>
</evidence>
<evidence type="ECO:0000313" key="8">
    <source>
        <dbReference type="EMBL" id="OGZ34708.1"/>
    </source>
</evidence>
<dbReference type="InterPro" id="IPR001787">
    <property type="entry name" value="Ribosomal_bL21"/>
</dbReference>
<keyword evidence="3 6" id="KW-0694">RNA-binding</keyword>
<name>A0A1G2FAT8_9BACT</name>
<dbReference type="GO" id="GO:0005737">
    <property type="term" value="C:cytoplasm"/>
    <property type="evidence" value="ECO:0007669"/>
    <property type="project" value="UniProtKB-ARBA"/>
</dbReference>
<dbReference type="Pfam" id="PF00829">
    <property type="entry name" value="Ribosomal_L21p"/>
    <property type="match status" value="1"/>
</dbReference>
<dbReference type="EMBL" id="MHMW01000002">
    <property type="protein sequence ID" value="OGZ34708.1"/>
    <property type="molecule type" value="Genomic_DNA"/>
</dbReference>
<keyword evidence="2 6" id="KW-0699">rRNA-binding</keyword>
<evidence type="ECO:0000256" key="5">
    <source>
        <dbReference type="ARBA" id="ARBA00023274"/>
    </source>
</evidence>
<keyword evidence="5 6" id="KW-0687">Ribonucleoprotein</keyword>
<dbReference type="InterPro" id="IPR028909">
    <property type="entry name" value="bL21-like"/>
</dbReference>
<evidence type="ECO:0000256" key="7">
    <source>
        <dbReference type="RuleBase" id="RU000562"/>
    </source>
</evidence>
<keyword evidence="4 6" id="KW-0689">Ribosomal protein</keyword>
<reference evidence="8 9" key="1">
    <citation type="journal article" date="2016" name="Nat. Commun.">
        <title>Thousands of microbial genomes shed light on interconnected biogeochemical processes in an aquifer system.</title>
        <authorList>
            <person name="Anantharaman K."/>
            <person name="Brown C.T."/>
            <person name="Hug L.A."/>
            <person name="Sharon I."/>
            <person name="Castelle C.J."/>
            <person name="Probst A.J."/>
            <person name="Thomas B.C."/>
            <person name="Singh A."/>
            <person name="Wilkins M.J."/>
            <person name="Karaoz U."/>
            <person name="Brodie E.L."/>
            <person name="Williams K.H."/>
            <person name="Hubbard S.S."/>
            <person name="Banfield J.F."/>
        </authorList>
    </citation>
    <scope>NUCLEOTIDE SEQUENCE [LARGE SCALE GENOMIC DNA]</scope>
</reference>
<dbReference type="NCBIfam" id="TIGR00061">
    <property type="entry name" value="L21"/>
    <property type="match status" value="1"/>
</dbReference>
<dbReference type="GO" id="GO:1990904">
    <property type="term" value="C:ribonucleoprotein complex"/>
    <property type="evidence" value="ECO:0007669"/>
    <property type="project" value="UniProtKB-KW"/>
</dbReference>
<dbReference type="PANTHER" id="PTHR21349">
    <property type="entry name" value="50S RIBOSOMAL PROTEIN L21"/>
    <property type="match status" value="1"/>
</dbReference>
<dbReference type="AlphaFoldDB" id="A0A1G2FAT8"/>
<dbReference type="Proteomes" id="UP000179099">
    <property type="component" value="Unassembled WGS sequence"/>
</dbReference>
<organism evidence="8 9">
    <name type="scientific">Candidatus Portnoybacteria bacterium RBG_19FT_COMBO_36_7</name>
    <dbReference type="NCBI Taxonomy" id="1801992"/>
    <lineage>
        <taxon>Bacteria</taxon>
        <taxon>Candidatus Portnoyibacteriota</taxon>
    </lineage>
</organism>
<comment type="caution">
    <text evidence="8">The sequence shown here is derived from an EMBL/GenBank/DDBJ whole genome shotgun (WGS) entry which is preliminary data.</text>
</comment>
<comment type="subunit">
    <text evidence="6">Part of the 50S ribosomal subunit. Contacts protein L20.</text>
</comment>
<dbReference type="InterPro" id="IPR018258">
    <property type="entry name" value="Ribosomal_bL21_CS"/>
</dbReference>
<comment type="function">
    <text evidence="6 7">This protein binds to 23S rRNA in the presence of protein L20.</text>
</comment>
<accession>A0A1G2FAT8</accession>
<dbReference type="HAMAP" id="MF_01363">
    <property type="entry name" value="Ribosomal_bL21"/>
    <property type="match status" value="1"/>
</dbReference>
<evidence type="ECO:0000256" key="2">
    <source>
        <dbReference type="ARBA" id="ARBA00022730"/>
    </source>
</evidence>
<evidence type="ECO:0000256" key="6">
    <source>
        <dbReference type="HAMAP-Rule" id="MF_01363"/>
    </source>
</evidence>
<proteinExistence type="inferred from homology"/>
<dbReference type="STRING" id="1801992.A2Y98_02845"/>
<evidence type="ECO:0000256" key="1">
    <source>
        <dbReference type="ARBA" id="ARBA00008563"/>
    </source>
</evidence>
<evidence type="ECO:0000313" key="9">
    <source>
        <dbReference type="Proteomes" id="UP000179099"/>
    </source>
</evidence>
<dbReference type="GO" id="GO:0003735">
    <property type="term" value="F:structural constituent of ribosome"/>
    <property type="evidence" value="ECO:0007669"/>
    <property type="project" value="InterPro"/>
</dbReference>
<comment type="similarity">
    <text evidence="1 6 7">Belongs to the bacterial ribosomal protein bL21 family.</text>
</comment>
<dbReference type="SUPFAM" id="SSF141091">
    <property type="entry name" value="L21p-like"/>
    <property type="match status" value="1"/>
</dbReference>
<dbReference type="GO" id="GO:0005840">
    <property type="term" value="C:ribosome"/>
    <property type="evidence" value="ECO:0007669"/>
    <property type="project" value="UniProtKB-KW"/>
</dbReference>
<evidence type="ECO:0000256" key="4">
    <source>
        <dbReference type="ARBA" id="ARBA00022980"/>
    </source>
</evidence>
<dbReference type="InterPro" id="IPR036164">
    <property type="entry name" value="bL21-like_sf"/>
</dbReference>
<dbReference type="PANTHER" id="PTHR21349:SF0">
    <property type="entry name" value="LARGE RIBOSOMAL SUBUNIT PROTEIN BL21M"/>
    <property type="match status" value="1"/>
</dbReference>
<dbReference type="PROSITE" id="PS01169">
    <property type="entry name" value="RIBOSOMAL_L21"/>
    <property type="match status" value="1"/>
</dbReference>
<sequence length="104" mass="11786">MNFAVIKTGGKQYKVSPGQKIKIEKIDAEENKGVVFDEVLLIDDGKKVEVGQPLVKGAKVEGKILKQDRADKITIFKYKSKKRYQVKRGHRQPFSLVEITKIIS</sequence>